<protein>
    <recommendedName>
        <fullName evidence="3">histidine kinase</fullName>
        <ecNumber evidence="3">2.7.13.3</ecNumber>
    </recommendedName>
</protein>
<evidence type="ECO:0000313" key="17">
    <source>
        <dbReference type="EMBL" id="PXV91135.1"/>
    </source>
</evidence>
<feature type="transmembrane region" description="Helical" evidence="14">
    <location>
        <begin position="168"/>
        <end position="196"/>
    </location>
</feature>
<evidence type="ECO:0000256" key="11">
    <source>
        <dbReference type="ARBA" id="ARBA00022989"/>
    </source>
</evidence>
<dbReference type="FunFam" id="1.10.287.130:FF:000001">
    <property type="entry name" value="Two-component sensor histidine kinase"/>
    <property type="match status" value="1"/>
</dbReference>
<dbReference type="Gene3D" id="6.10.340.10">
    <property type="match status" value="1"/>
</dbReference>
<evidence type="ECO:0000256" key="9">
    <source>
        <dbReference type="ARBA" id="ARBA00022777"/>
    </source>
</evidence>
<keyword evidence="11 14" id="KW-1133">Transmembrane helix</keyword>
<accession>A0A318EMK6</accession>
<evidence type="ECO:0000259" key="15">
    <source>
        <dbReference type="PROSITE" id="PS50109"/>
    </source>
</evidence>
<organism evidence="17 18">
    <name type="scientific">Lachnotalea glycerini</name>
    <dbReference type="NCBI Taxonomy" id="1763509"/>
    <lineage>
        <taxon>Bacteria</taxon>
        <taxon>Bacillati</taxon>
        <taxon>Bacillota</taxon>
        <taxon>Clostridia</taxon>
        <taxon>Lachnospirales</taxon>
        <taxon>Lachnospiraceae</taxon>
        <taxon>Lachnotalea</taxon>
    </lineage>
</organism>
<dbReference type="SMART" id="SM00387">
    <property type="entry name" value="HATPase_c"/>
    <property type="match status" value="1"/>
</dbReference>
<evidence type="ECO:0000256" key="10">
    <source>
        <dbReference type="ARBA" id="ARBA00022840"/>
    </source>
</evidence>
<gene>
    <name evidence="17" type="ORF">C8E03_104143</name>
</gene>
<dbReference type="PANTHER" id="PTHR45528:SF1">
    <property type="entry name" value="SENSOR HISTIDINE KINASE CPXA"/>
    <property type="match status" value="1"/>
</dbReference>
<keyword evidence="12" id="KW-0902">Two-component regulatory system</keyword>
<dbReference type="GO" id="GO:0000155">
    <property type="term" value="F:phosphorelay sensor kinase activity"/>
    <property type="evidence" value="ECO:0007669"/>
    <property type="project" value="InterPro"/>
</dbReference>
<dbReference type="PROSITE" id="PS50109">
    <property type="entry name" value="HIS_KIN"/>
    <property type="match status" value="1"/>
</dbReference>
<dbReference type="InterPro" id="IPR036890">
    <property type="entry name" value="HATPase_C_sf"/>
</dbReference>
<evidence type="ECO:0000256" key="6">
    <source>
        <dbReference type="ARBA" id="ARBA00022679"/>
    </source>
</evidence>
<evidence type="ECO:0000256" key="8">
    <source>
        <dbReference type="ARBA" id="ARBA00022741"/>
    </source>
</evidence>
<dbReference type="Pfam" id="PF00512">
    <property type="entry name" value="HisKA"/>
    <property type="match status" value="1"/>
</dbReference>
<dbReference type="SUPFAM" id="SSF158472">
    <property type="entry name" value="HAMP domain-like"/>
    <property type="match status" value="1"/>
</dbReference>
<dbReference type="CDD" id="cd00075">
    <property type="entry name" value="HATPase"/>
    <property type="match status" value="1"/>
</dbReference>
<dbReference type="SUPFAM" id="SSF47384">
    <property type="entry name" value="Homodimeric domain of signal transducing histidine kinase"/>
    <property type="match status" value="1"/>
</dbReference>
<evidence type="ECO:0000259" key="16">
    <source>
        <dbReference type="PROSITE" id="PS50885"/>
    </source>
</evidence>
<comment type="catalytic activity">
    <reaction evidence="1">
        <text>ATP + protein L-histidine = ADP + protein N-phospho-L-histidine.</text>
        <dbReference type="EC" id="2.7.13.3"/>
    </reaction>
</comment>
<dbReference type="Gene3D" id="1.10.287.130">
    <property type="match status" value="1"/>
</dbReference>
<dbReference type="PROSITE" id="PS50885">
    <property type="entry name" value="HAMP"/>
    <property type="match status" value="1"/>
</dbReference>
<keyword evidence="13 14" id="KW-0472">Membrane</keyword>
<dbReference type="InterPro" id="IPR003661">
    <property type="entry name" value="HisK_dim/P_dom"/>
</dbReference>
<dbReference type="GO" id="GO:0005524">
    <property type="term" value="F:ATP binding"/>
    <property type="evidence" value="ECO:0007669"/>
    <property type="project" value="UniProtKB-KW"/>
</dbReference>
<name>A0A318EMK6_9FIRM</name>
<keyword evidence="4" id="KW-1003">Cell membrane</keyword>
<dbReference type="GO" id="GO:0005886">
    <property type="term" value="C:plasma membrane"/>
    <property type="evidence" value="ECO:0007669"/>
    <property type="project" value="UniProtKB-SubCell"/>
</dbReference>
<dbReference type="InterPro" id="IPR036097">
    <property type="entry name" value="HisK_dim/P_sf"/>
</dbReference>
<evidence type="ECO:0000256" key="14">
    <source>
        <dbReference type="SAM" id="Phobius"/>
    </source>
</evidence>
<evidence type="ECO:0000256" key="1">
    <source>
        <dbReference type="ARBA" id="ARBA00000085"/>
    </source>
</evidence>
<evidence type="ECO:0000313" key="18">
    <source>
        <dbReference type="Proteomes" id="UP000247523"/>
    </source>
</evidence>
<dbReference type="SUPFAM" id="SSF55874">
    <property type="entry name" value="ATPase domain of HSP90 chaperone/DNA topoisomerase II/histidine kinase"/>
    <property type="match status" value="1"/>
</dbReference>
<dbReference type="PANTHER" id="PTHR45528">
    <property type="entry name" value="SENSOR HISTIDINE KINASE CPXA"/>
    <property type="match status" value="1"/>
</dbReference>
<evidence type="ECO:0000256" key="5">
    <source>
        <dbReference type="ARBA" id="ARBA00022553"/>
    </source>
</evidence>
<dbReference type="InterPro" id="IPR004358">
    <property type="entry name" value="Sig_transdc_His_kin-like_C"/>
</dbReference>
<dbReference type="Pfam" id="PF00672">
    <property type="entry name" value="HAMP"/>
    <property type="match status" value="1"/>
</dbReference>
<dbReference type="Pfam" id="PF02518">
    <property type="entry name" value="HATPase_c"/>
    <property type="match status" value="1"/>
</dbReference>
<dbReference type="RefSeq" id="WP_110291011.1">
    <property type="nucleotide sequence ID" value="NZ_QICS01000004.1"/>
</dbReference>
<evidence type="ECO:0000256" key="12">
    <source>
        <dbReference type="ARBA" id="ARBA00023012"/>
    </source>
</evidence>
<dbReference type="CDD" id="cd00082">
    <property type="entry name" value="HisKA"/>
    <property type="match status" value="1"/>
</dbReference>
<feature type="transmembrane region" description="Helical" evidence="14">
    <location>
        <begin position="6"/>
        <end position="27"/>
    </location>
</feature>
<sequence length="475" mass="53637">MKSRIYLKFILAYLLFGVLSFITVATLTSDSTMNHLKEKKAESLYKVANIIVSKYASGFYKGELSIDTFHNHLEAMGAYLSATIWIVDSEGKIIINSEETTDLNNLTVIENFDRTISGSSYYQTGNFYGMFDQSMLSVISPMTSNYKVKGYLIILTPMSEIIASKDRILNITFVTLVVIFLLSTIIMIAFTFMVYLPIRKITTAANEYAQGNLKYELDIRKQDEIGYLANTLNYMSSELNKSEEYQKKFIANISHDFRSPLTSIKGYVEAIIDGTIPVEMQEKYLKIILFETERLTKLTSSLLTLNDFNTKAAMLEISDFDINKVIKKTASTFEGTCKDKKISIELILTGHHLYVAADMSKIQQVLYNLIDNAIKFSHNNSNIFVETTEKNGKIFVSVKDTGIGIPKDSLKKIWERFYKSDLSRGKDKKGTGLGLSIVKEIIQAHSENINVISTEGVGTEFIFTLPLSKTSPREN</sequence>
<comment type="subcellular location">
    <subcellularLocation>
        <location evidence="2">Cell membrane</location>
        <topology evidence="2">Multi-pass membrane protein</topology>
    </subcellularLocation>
</comment>
<dbReference type="EC" id="2.7.13.3" evidence="3"/>
<dbReference type="Proteomes" id="UP000247523">
    <property type="component" value="Unassembled WGS sequence"/>
</dbReference>
<dbReference type="EMBL" id="QICS01000004">
    <property type="protein sequence ID" value="PXV91135.1"/>
    <property type="molecule type" value="Genomic_DNA"/>
</dbReference>
<evidence type="ECO:0000256" key="4">
    <source>
        <dbReference type="ARBA" id="ARBA00022475"/>
    </source>
</evidence>
<evidence type="ECO:0000256" key="13">
    <source>
        <dbReference type="ARBA" id="ARBA00023136"/>
    </source>
</evidence>
<dbReference type="PRINTS" id="PR00344">
    <property type="entry name" value="BCTRLSENSOR"/>
</dbReference>
<keyword evidence="6" id="KW-0808">Transferase</keyword>
<keyword evidence="10" id="KW-0067">ATP-binding</keyword>
<dbReference type="InterPro" id="IPR050398">
    <property type="entry name" value="HssS/ArlS-like"/>
</dbReference>
<comment type="caution">
    <text evidence="17">The sequence shown here is derived from an EMBL/GenBank/DDBJ whole genome shotgun (WGS) entry which is preliminary data.</text>
</comment>
<dbReference type="AlphaFoldDB" id="A0A318EMK6"/>
<dbReference type="InterPro" id="IPR003594">
    <property type="entry name" value="HATPase_dom"/>
</dbReference>
<keyword evidence="7 14" id="KW-0812">Transmembrane</keyword>
<dbReference type="InterPro" id="IPR003660">
    <property type="entry name" value="HAMP_dom"/>
</dbReference>
<feature type="domain" description="Histidine kinase" evidence="15">
    <location>
        <begin position="252"/>
        <end position="469"/>
    </location>
</feature>
<evidence type="ECO:0000256" key="3">
    <source>
        <dbReference type="ARBA" id="ARBA00012438"/>
    </source>
</evidence>
<dbReference type="FunFam" id="3.30.565.10:FF:000006">
    <property type="entry name" value="Sensor histidine kinase WalK"/>
    <property type="match status" value="1"/>
</dbReference>
<keyword evidence="5" id="KW-0597">Phosphoprotein</keyword>
<dbReference type="SMART" id="SM00304">
    <property type="entry name" value="HAMP"/>
    <property type="match status" value="1"/>
</dbReference>
<keyword evidence="8" id="KW-0547">Nucleotide-binding</keyword>
<keyword evidence="9 17" id="KW-0418">Kinase</keyword>
<dbReference type="InterPro" id="IPR005467">
    <property type="entry name" value="His_kinase_dom"/>
</dbReference>
<proteinExistence type="predicted"/>
<dbReference type="Gene3D" id="3.30.565.10">
    <property type="entry name" value="Histidine kinase-like ATPase, C-terminal domain"/>
    <property type="match status" value="1"/>
</dbReference>
<dbReference type="SMART" id="SM00388">
    <property type="entry name" value="HisKA"/>
    <property type="match status" value="1"/>
</dbReference>
<feature type="domain" description="HAMP" evidence="16">
    <location>
        <begin position="197"/>
        <end position="244"/>
    </location>
</feature>
<dbReference type="CDD" id="cd06225">
    <property type="entry name" value="HAMP"/>
    <property type="match status" value="1"/>
</dbReference>
<reference evidence="17 18" key="1">
    <citation type="submission" date="2018-05" db="EMBL/GenBank/DDBJ databases">
        <title>Genomic Encyclopedia of Type Strains, Phase IV (KMG-IV): sequencing the most valuable type-strain genomes for metagenomic binning, comparative biology and taxonomic classification.</title>
        <authorList>
            <person name="Goeker M."/>
        </authorList>
    </citation>
    <scope>NUCLEOTIDE SEQUENCE [LARGE SCALE GENOMIC DNA]</scope>
    <source>
        <strain evidence="17 18">DSM 28816</strain>
    </source>
</reference>
<evidence type="ECO:0000256" key="7">
    <source>
        <dbReference type="ARBA" id="ARBA00022692"/>
    </source>
</evidence>
<evidence type="ECO:0000256" key="2">
    <source>
        <dbReference type="ARBA" id="ARBA00004651"/>
    </source>
</evidence>